<evidence type="ECO:0000313" key="2">
    <source>
        <dbReference type="Proteomes" id="UP000601435"/>
    </source>
</evidence>
<organism evidence="1 2">
    <name type="scientific">Symbiodinium necroappetens</name>
    <dbReference type="NCBI Taxonomy" id="1628268"/>
    <lineage>
        <taxon>Eukaryota</taxon>
        <taxon>Sar</taxon>
        <taxon>Alveolata</taxon>
        <taxon>Dinophyceae</taxon>
        <taxon>Suessiales</taxon>
        <taxon>Symbiodiniaceae</taxon>
        <taxon>Symbiodinium</taxon>
    </lineage>
</organism>
<dbReference type="PANTHER" id="PTHR43084:SF1">
    <property type="entry name" value="PERSULFIDE DIOXYGENASE ETHE1, MITOCHONDRIAL"/>
    <property type="match status" value="1"/>
</dbReference>
<dbReference type="SUPFAM" id="SSF56281">
    <property type="entry name" value="Metallo-hydrolase/oxidoreductase"/>
    <property type="match status" value="1"/>
</dbReference>
<dbReference type="GO" id="GO:0070813">
    <property type="term" value="P:hydrogen sulfide metabolic process"/>
    <property type="evidence" value="ECO:0007669"/>
    <property type="project" value="TreeGrafter"/>
</dbReference>
<gene>
    <name evidence="1" type="primary">blh</name>
    <name evidence="1" type="ORF">SNEC2469_LOCUS22511</name>
</gene>
<dbReference type="Gene3D" id="3.60.15.10">
    <property type="entry name" value="Ribonuclease Z/Hydroxyacylglutathione hydrolase-like"/>
    <property type="match status" value="1"/>
</dbReference>
<dbReference type="InterPro" id="IPR036866">
    <property type="entry name" value="RibonucZ/Hydroxyglut_hydro"/>
</dbReference>
<dbReference type="GO" id="GO:0050313">
    <property type="term" value="F:sulfur dioxygenase activity"/>
    <property type="evidence" value="ECO:0007669"/>
    <property type="project" value="TreeGrafter"/>
</dbReference>
<protein>
    <submittedName>
        <fullName evidence="1">Blh protein</fullName>
    </submittedName>
</protein>
<proteinExistence type="predicted"/>
<dbReference type="InterPro" id="IPR051682">
    <property type="entry name" value="Mito_Persulfide_Diox"/>
</dbReference>
<dbReference type="Proteomes" id="UP000601435">
    <property type="component" value="Unassembled WGS sequence"/>
</dbReference>
<comment type="caution">
    <text evidence="1">The sequence shown here is derived from an EMBL/GenBank/DDBJ whole genome shotgun (WGS) entry which is preliminary data.</text>
</comment>
<name>A0A812Y8T6_9DINO</name>
<evidence type="ECO:0000313" key="1">
    <source>
        <dbReference type="EMBL" id="CAE7770695.1"/>
    </source>
</evidence>
<sequence length="223" mass="24175">MCTGLFDDGVEVWEAMMQDWYSGPHPVPNTEIGSDFDEAADVFVPFLSVVPGSEADALTRLQLAFAFESDLGKHAGLNGSMALVHEHLVADTLPEAKPLALQRGTKDSVILGGNQTLGPRDCHIALQGKMLCGKVVALNREACHPTLKLVRKFSAQNQHMIPCGDIGGGDTIFMPDYGSARCDFPGGSARTLYSSIQRIMALPDDTRVFVGHDYLPQDFEILL</sequence>
<dbReference type="EMBL" id="CAJNJA010040953">
    <property type="protein sequence ID" value="CAE7770695.1"/>
    <property type="molecule type" value="Genomic_DNA"/>
</dbReference>
<accession>A0A812Y8T6</accession>
<dbReference type="OrthoDB" id="449487at2759"/>
<reference evidence="1" key="1">
    <citation type="submission" date="2021-02" db="EMBL/GenBank/DDBJ databases">
        <authorList>
            <person name="Dougan E. K."/>
            <person name="Rhodes N."/>
            <person name="Thang M."/>
            <person name="Chan C."/>
        </authorList>
    </citation>
    <scope>NUCLEOTIDE SEQUENCE</scope>
</reference>
<dbReference type="AlphaFoldDB" id="A0A812Y8T6"/>
<keyword evidence="2" id="KW-1185">Reference proteome</keyword>
<dbReference type="GO" id="GO:0006749">
    <property type="term" value="P:glutathione metabolic process"/>
    <property type="evidence" value="ECO:0007669"/>
    <property type="project" value="TreeGrafter"/>
</dbReference>
<dbReference type="PANTHER" id="PTHR43084">
    <property type="entry name" value="PERSULFIDE DIOXYGENASE ETHE1"/>
    <property type="match status" value="1"/>
</dbReference>